<evidence type="ECO:0000256" key="2">
    <source>
        <dbReference type="ARBA" id="ARBA00022490"/>
    </source>
</evidence>
<dbReference type="InterPro" id="IPR027417">
    <property type="entry name" value="P-loop_NTPase"/>
</dbReference>
<comment type="caution">
    <text evidence="5">The sequence shown here is derived from an EMBL/GenBank/DDBJ whole genome shotgun (WGS) entry which is preliminary data.</text>
</comment>
<dbReference type="InterPro" id="IPR051185">
    <property type="entry name" value="ASPM"/>
</dbReference>
<dbReference type="PROSITE" id="PS50096">
    <property type="entry name" value="IQ"/>
    <property type="match status" value="3"/>
</dbReference>
<dbReference type="OrthoDB" id="190375at2759"/>
<dbReference type="GO" id="GO:0000278">
    <property type="term" value="P:mitotic cell cycle"/>
    <property type="evidence" value="ECO:0007669"/>
    <property type="project" value="TreeGrafter"/>
</dbReference>
<dbReference type="Gene3D" id="1.20.5.190">
    <property type="match status" value="2"/>
</dbReference>
<dbReference type="Proteomes" id="UP000663891">
    <property type="component" value="Unassembled WGS sequence"/>
</dbReference>
<organism evidence="5 7">
    <name type="scientific">Adineta steineri</name>
    <dbReference type="NCBI Taxonomy" id="433720"/>
    <lineage>
        <taxon>Eukaryota</taxon>
        <taxon>Metazoa</taxon>
        <taxon>Spiralia</taxon>
        <taxon>Gnathifera</taxon>
        <taxon>Rotifera</taxon>
        <taxon>Eurotatoria</taxon>
        <taxon>Bdelloidea</taxon>
        <taxon>Adinetida</taxon>
        <taxon>Adinetidae</taxon>
        <taxon>Adineta</taxon>
    </lineage>
</organism>
<gene>
    <name evidence="6" type="ORF">OKA104_LOCUS12682</name>
    <name evidence="5" type="ORF">VCS650_LOCUS1797</name>
</gene>
<dbReference type="CDD" id="cd23767">
    <property type="entry name" value="IQCD"/>
    <property type="match status" value="1"/>
</dbReference>
<dbReference type="GO" id="GO:0051295">
    <property type="term" value="P:establishment of meiotic spindle localization"/>
    <property type="evidence" value="ECO:0007669"/>
    <property type="project" value="TreeGrafter"/>
</dbReference>
<evidence type="ECO:0000313" key="5">
    <source>
        <dbReference type="EMBL" id="CAF0760732.1"/>
    </source>
</evidence>
<evidence type="ECO:0000256" key="3">
    <source>
        <dbReference type="ARBA" id="ARBA00022737"/>
    </source>
</evidence>
<keyword evidence="3" id="KW-0677">Repeat</keyword>
<dbReference type="GO" id="GO:0000922">
    <property type="term" value="C:spindle pole"/>
    <property type="evidence" value="ECO:0007669"/>
    <property type="project" value="TreeGrafter"/>
</dbReference>
<evidence type="ECO:0000313" key="7">
    <source>
        <dbReference type="Proteomes" id="UP000663891"/>
    </source>
</evidence>
<evidence type="ECO:0000313" key="6">
    <source>
        <dbReference type="EMBL" id="CAF3703750.1"/>
    </source>
</evidence>
<accession>A0A813PZX1</accession>
<name>A0A813PZX1_9BILA</name>
<dbReference type="Proteomes" id="UP000663881">
    <property type="component" value="Unassembled WGS sequence"/>
</dbReference>
<evidence type="ECO:0008006" key="8">
    <source>
        <dbReference type="Google" id="ProtNLM"/>
    </source>
</evidence>
<reference evidence="5" key="1">
    <citation type="submission" date="2021-02" db="EMBL/GenBank/DDBJ databases">
        <authorList>
            <person name="Nowell W R."/>
        </authorList>
    </citation>
    <scope>NUCLEOTIDE SEQUENCE</scope>
</reference>
<dbReference type="EMBL" id="CAJNON010000008">
    <property type="protein sequence ID" value="CAF0760732.1"/>
    <property type="molecule type" value="Genomic_DNA"/>
</dbReference>
<dbReference type="AlphaFoldDB" id="A0A813PZX1"/>
<keyword evidence="2" id="KW-0963">Cytoplasm</keyword>
<evidence type="ECO:0000256" key="4">
    <source>
        <dbReference type="ARBA" id="ARBA00022860"/>
    </source>
</evidence>
<dbReference type="EMBL" id="CAJOAY010000618">
    <property type="protein sequence ID" value="CAF3703750.1"/>
    <property type="molecule type" value="Genomic_DNA"/>
</dbReference>
<comment type="subcellular location">
    <subcellularLocation>
        <location evidence="1">Cytoplasm</location>
    </subcellularLocation>
</comment>
<dbReference type="SMART" id="SM00015">
    <property type="entry name" value="IQ"/>
    <property type="match status" value="3"/>
</dbReference>
<dbReference type="GO" id="GO:0005516">
    <property type="term" value="F:calmodulin binding"/>
    <property type="evidence" value="ECO:0007669"/>
    <property type="project" value="UniProtKB-KW"/>
</dbReference>
<keyword evidence="4" id="KW-0112">Calmodulin-binding</keyword>
<dbReference type="PANTHER" id="PTHR22706">
    <property type="entry name" value="ASSEMBLY FACTOR FOR SPINDLE MICROTUBULES"/>
    <property type="match status" value="1"/>
</dbReference>
<dbReference type="InterPro" id="IPR000048">
    <property type="entry name" value="IQ_motif_EF-hand-BS"/>
</dbReference>
<dbReference type="SUPFAM" id="SSF52540">
    <property type="entry name" value="P-loop containing nucleoside triphosphate hydrolases"/>
    <property type="match status" value="1"/>
</dbReference>
<dbReference type="GO" id="GO:0007051">
    <property type="term" value="P:spindle organization"/>
    <property type="evidence" value="ECO:0007669"/>
    <property type="project" value="TreeGrafter"/>
</dbReference>
<sequence length="353" mass="42718">MAGFLELRRNSEKILVELEHLAKEAEYARQHENKTAIVIQSVWRGYQVRSHVQFLNKCASIIQRWWRRHKAKQIYRDKLEEHVLQLRLNYYDSKAVKIQKIWRGYYVRKYVLDYYSRKRYLNGLEITNEQIRIQLIEYRDYLEQKQLEQQRQTNIAKLEEEAKRTHYLVSTKVVPGIYNSKYLEAPKEMEIILRSTKFDRPKRTKSLKVNKDEEISAVNKFLPPLKPKPQGPFRAPEDVRYQRYRPLKPSLRCETDYFATEKIREEIKLQEWVERVHDDTFRAGLFRDKPYPRLLVGEEPFVEATKLERLSLREPNKQQWINEKGFRSLVHGIPEFDKLETTYVEPHFYYSTS</sequence>
<dbReference type="GO" id="GO:0005737">
    <property type="term" value="C:cytoplasm"/>
    <property type="evidence" value="ECO:0007669"/>
    <property type="project" value="UniProtKB-SubCell"/>
</dbReference>
<dbReference type="Pfam" id="PF00612">
    <property type="entry name" value="IQ"/>
    <property type="match status" value="3"/>
</dbReference>
<protein>
    <recommendedName>
        <fullName evidence="8">Spermatogenesis-associated protein 17</fullName>
    </recommendedName>
</protein>
<dbReference type="PANTHER" id="PTHR22706:SF1">
    <property type="entry name" value="ASSEMBLY FACTOR FOR SPINDLE MICROTUBULES"/>
    <property type="match status" value="1"/>
</dbReference>
<evidence type="ECO:0000256" key="1">
    <source>
        <dbReference type="ARBA" id="ARBA00004496"/>
    </source>
</evidence>
<proteinExistence type="predicted"/>